<accession>A0A7R9A5C7</accession>
<dbReference type="Proteomes" id="UP000677054">
    <property type="component" value="Unassembled WGS sequence"/>
</dbReference>
<dbReference type="PROSITE" id="PS50871">
    <property type="entry name" value="C1Q"/>
    <property type="match status" value="1"/>
</dbReference>
<feature type="coiled-coil region" evidence="4">
    <location>
        <begin position="478"/>
        <end position="564"/>
    </location>
</feature>
<dbReference type="Gene3D" id="2.60.120.1000">
    <property type="match status" value="2"/>
</dbReference>
<dbReference type="PRINTS" id="PR00007">
    <property type="entry name" value="COMPLEMNTC1Q"/>
</dbReference>
<dbReference type="Pfam" id="PF00386">
    <property type="entry name" value="C1q"/>
    <property type="match status" value="1"/>
</dbReference>
<gene>
    <name evidence="7" type="ORF">DSTB1V02_LOCUS3861</name>
</gene>
<protein>
    <recommendedName>
        <fullName evidence="6">C1q domain-containing protein</fullName>
    </recommendedName>
</protein>
<feature type="coiled-coil region" evidence="4">
    <location>
        <begin position="46"/>
        <end position="73"/>
    </location>
</feature>
<evidence type="ECO:0000256" key="3">
    <source>
        <dbReference type="ARBA" id="ARBA00022729"/>
    </source>
</evidence>
<dbReference type="InterPro" id="IPR036056">
    <property type="entry name" value="Fibrinogen-like_C"/>
</dbReference>
<keyword evidence="2" id="KW-0964">Secreted</keyword>
<reference evidence="7" key="1">
    <citation type="submission" date="2020-11" db="EMBL/GenBank/DDBJ databases">
        <authorList>
            <person name="Tran Van P."/>
        </authorList>
    </citation>
    <scope>NUCLEOTIDE SEQUENCE</scope>
</reference>
<sequence length="978" mass="110971">MSRISAWKMGDSELEKKVLALIQATKELAMEIAQLKVDNEYLWHDNENLRRRYKNQKLENENLRNQCGNLKHDNEYLKYQLEPILRGRNEGGTQGAVSALMRTIREQKKDVQRLKVDHEQMRDEKESLEHQYESLERESGILRDRCEKLAIDQEDVRDRLQPVVPQADENMLEVNVSALIAQAQDNGNRIAQLKAVNETLWLENKYQTLKFENVKHDYENLRHQCENLNHANEHLKYKLQQYLLPIIPPTCQTLADLRQETGPYLVDPDGILVGDPPIQVLCDMEYDPVSTIVLHDSMEVDTEIDHCADPGCFSRNITYEASLKQMVALIDRSQSCYQEIGYDCVSAALTTGVTHNVWWVDRHGEPQFYWHGSDPTERVCMCGLSEDCIDPDLPCNCDSEMPKRESDLGVITNTTALPITQLRFGGLQHPEVTNDKYGLESGHLKFENTVFALVTKTKELSKDITRLKVDNAHFWNDNEILRNQYEKLKQENENLRQGHKNLKDQNDNLRQDHENLKHECENLKHECENLKRDSVSLKQDNEIFESQLREYQRVRDEETKLQQNNVEGRLLYLEAIALQIAPQTCQTLADLGVTKAGNYFVDPDGILVGDPPIQVFCDMETDPVSTIVQHDAMKTDAEIDNCADPGCFSRNIKYNASLKQMVALIDQSQSCNQRIKYDCLSAPLRSGDIQHAWWVDRHGKSHYYWDGSNATEHVCKCGLSNSCVDTNLPCNCDAGAPGRGSDSGEITNATALPITQLRFGGLKFQNQKANYTLGGLICKGKPSPGKSAKGKAPQPQQPSGSCSSLRQSGNGYTGYHLIRRKEGRLDVVFCRMDLEETDPEFQIETDARIAEKAVYFDAFGKSSRVGETTGPISFEGTEVNMGNAMEPKGGVFTVPLDGIYAFHFHYYAQNYTAAINLRLNGDARGHLRSSGNDHKIPGQSILLHLKRGDKVDAYLALGTIHTDPHRYVHFVGYLLYPM</sequence>
<organism evidence="7">
    <name type="scientific">Darwinula stevensoni</name>
    <dbReference type="NCBI Taxonomy" id="69355"/>
    <lineage>
        <taxon>Eukaryota</taxon>
        <taxon>Metazoa</taxon>
        <taxon>Ecdysozoa</taxon>
        <taxon>Arthropoda</taxon>
        <taxon>Crustacea</taxon>
        <taxon>Oligostraca</taxon>
        <taxon>Ostracoda</taxon>
        <taxon>Podocopa</taxon>
        <taxon>Podocopida</taxon>
        <taxon>Darwinulocopina</taxon>
        <taxon>Darwinuloidea</taxon>
        <taxon>Darwinulidae</taxon>
        <taxon>Darwinula</taxon>
    </lineage>
</organism>
<dbReference type="AlphaFoldDB" id="A0A7R9A5C7"/>
<evidence type="ECO:0000256" key="2">
    <source>
        <dbReference type="ARBA" id="ARBA00022525"/>
    </source>
</evidence>
<dbReference type="EMBL" id="CAJPEV010000533">
    <property type="protein sequence ID" value="CAG0886202.1"/>
    <property type="molecule type" value="Genomic_DNA"/>
</dbReference>
<proteinExistence type="predicted"/>
<name>A0A7R9A5C7_9CRUS</name>
<keyword evidence="4" id="KW-0175">Coiled coil</keyword>
<dbReference type="SMART" id="SM00110">
    <property type="entry name" value="C1Q"/>
    <property type="match status" value="1"/>
</dbReference>
<dbReference type="EMBL" id="LR900050">
    <property type="protein sequence ID" value="CAD7243955.1"/>
    <property type="molecule type" value="Genomic_DNA"/>
</dbReference>
<dbReference type="InterPro" id="IPR001073">
    <property type="entry name" value="C1q_dom"/>
</dbReference>
<dbReference type="InterPro" id="IPR008983">
    <property type="entry name" value="Tumour_necrosis_fac-like_dom"/>
</dbReference>
<feature type="coiled-coil region" evidence="4">
    <location>
        <begin position="211"/>
        <end position="238"/>
    </location>
</feature>
<dbReference type="OrthoDB" id="5989513at2759"/>
<feature type="region of interest" description="Disordered" evidence="5">
    <location>
        <begin position="784"/>
        <end position="807"/>
    </location>
</feature>
<evidence type="ECO:0000259" key="6">
    <source>
        <dbReference type="PROSITE" id="PS50871"/>
    </source>
</evidence>
<dbReference type="SUPFAM" id="SSF56496">
    <property type="entry name" value="Fibrinogen C-terminal domain-like"/>
    <property type="match status" value="1"/>
</dbReference>
<feature type="coiled-coil region" evidence="4">
    <location>
        <begin position="97"/>
        <end position="145"/>
    </location>
</feature>
<dbReference type="PANTHER" id="PTHR22923">
    <property type="entry name" value="CEREBELLIN-RELATED"/>
    <property type="match status" value="1"/>
</dbReference>
<keyword evidence="3" id="KW-0732">Signal</keyword>
<evidence type="ECO:0000256" key="5">
    <source>
        <dbReference type="SAM" id="MobiDB-lite"/>
    </source>
</evidence>
<dbReference type="InterPro" id="IPR050822">
    <property type="entry name" value="Cerebellin_Synaptic_Org"/>
</dbReference>
<dbReference type="GO" id="GO:0005576">
    <property type="term" value="C:extracellular region"/>
    <property type="evidence" value="ECO:0007669"/>
    <property type="project" value="UniProtKB-SubCell"/>
</dbReference>
<keyword evidence="8" id="KW-1185">Reference proteome</keyword>
<feature type="compositionally biased region" description="Low complexity" evidence="5">
    <location>
        <begin position="784"/>
        <end position="798"/>
    </location>
</feature>
<evidence type="ECO:0000256" key="1">
    <source>
        <dbReference type="ARBA" id="ARBA00004613"/>
    </source>
</evidence>
<evidence type="ECO:0000256" key="4">
    <source>
        <dbReference type="SAM" id="Coils"/>
    </source>
</evidence>
<dbReference type="PANTHER" id="PTHR22923:SF116">
    <property type="entry name" value="C1Q DOMAIN-CONTAINING PROTEIN"/>
    <property type="match status" value="1"/>
</dbReference>
<evidence type="ECO:0000313" key="7">
    <source>
        <dbReference type="EMBL" id="CAD7243955.1"/>
    </source>
</evidence>
<dbReference type="SUPFAM" id="SSF49842">
    <property type="entry name" value="TNF-like"/>
    <property type="match status" value="1"/>
</dbReference>
<feature type="domain" description="C1q" evidence="6">
    <location>
        <begin position="849"/>
        <end position="978"/>
    </location>
</feature>
<evidence type="ECO:0000313" key="8">
    <source>
        <dbReference type="Proteomes" id="UP000677054"/>
    </source>
</evidence>
<dbReference type="Gene3D" id="2.60.120.40">
    <property type="match status" value="1"/>
</dbReference>
<comment type="subcellular location">
    <subcellularLocation>
        <location evidence="1">Secreted</location>
    </subcellularLocation>
</comment>